<accession>A0ACD5WA80</accession>
<dbReference type="EnsemblPlants" id="AVESA.00010b.r2.4AG0586950.1">
    <property type="protein sequence ID" value="AVESA.00010b.r2.4AG0586950.1.CDS.1"/>
    <property type="gene ID" value="AVESA.00010b.r2.4AG0586950"/>
</dbReference>
<keyword evidence="2" id="KW-1185">Reference proteome</keyword>
<reference evidence="1" key="2">
    <citation type="submission" date="2025-09" db="UniProtKB">
        <authorList>
            <consortium name="EnsemblPlants"/>
        </authorList>
    </citation>
    <scope>IDENTIFICATION</scope>
</reference>
<name>A0ACD5WA80_AVESA</name>
<evidence type="ECO:0000313" key="1">
    <source>
        <dbReference type="EnsemblPlants" id="AVESA.00010b.r2.4AG0586950.1.CDS.1"/>
    </source>
</evidence>
<reference evidence="1" key="1">
    <citation type="submission" date="2021-05" db="EMBL/GenBank/DDBJ databases">
        <authorList>
            <person name="Scholz U."/>
            <person name="Mascher M."/>
            <person name="Fiebig A."/>
        </authorList>
    </citation>
    <scope>NUCLEOTIDE SEQUENCE [LARGE SCALE GENOMIC DNA]</scope>
</reference>
<evidence type="ECO:0000313" key="2">
    <source>
        <dbReference type="Proteomes" id="UP001732700"/>
    </source>
</evidence>
<protein>
    <submittedName>
        <fullName evidence="1">Uncharacterized protein</fullName>
    </submittedName>
</protein>
<dbReference type="Proteomes" id="UP001732700">
    <property type="component" value="Chromosome 4A"/>
</dbReference>
<sequence length="274" mass="30034">MNHCMFDGLGAMEFVNSWAEMARGATELTVPPFLDRTLLRARDPPTISFPHREFEEIADASGMAAMYGGQELIYRSFSFDPDRLERVRALALAGGDLDRCTTFEALSGLVWRARTAALGLAPDQQTKLLFAVDGRRRFVPPLPKGYFGNGIVLTNALAAAGDLLAEPVSHAAGMVQEAVRMVTDEYMRSAVDYFEATRARPSLASTLLITTWSRLAFDGADFGWGEPVMSGPVTLPEKEVILFLAHGKERKSINVLLGLPVSAMDAFKDLMDEI</sequence>
<proteinExistence type="predicted"/>
<organism evidence="1 2">
    <name type="scientific">Avena sativa</name>
    <name type="common">Oat</name>
    <dbReference type="NCBI Taxonomy" id="4498"/>
    <lineage>
        <taxon>Eukaryota</taxon>
        <taxon>Viridiplantae</taxon>
        <taxon>Streptophyta</taxon>
        <taxon>Embryophyta</taxon>
        <taxon>Tracheophyta</taxon>
        <taxon>Spermatophyta</taxon>
        <taxon>Magnoliopsida</taxon>
        <taxon>Liliopsida</taxon>
        <taxon>Poales</taxon>
        <taxon>Poaceae</taxon>
        <taxon>BOP clade</taxon>
        <taxon>Pooideae</taxon>
        <taxon>Poodae</taxon>
        <taxon>Poeae</taxon>
        <taxon>Poeae Chloroplast Group 1 (Aveneae type)</taxon>
        <taxon>Aveninae</taxon>
        <taxon>Avena</taxon>
    </lineage>
</organism>